<dbReference type="STRING" id="1987383.A5844_002081"/>
<evidence type="ECO:0000313" key="1">
    <source>
        <dbReference type="EMBL" id="OTP10381.1"/>
    </source>
</evidence>
<dbReference type="Proteomes" id="UP000194933">
    <property type="component" value="Unassembled WGS sequence"/>
</dbReference>
<accession>A0A242JZM4</accession>
<evidence type="ECO:0000313" key="2">
    <source>
        <dbReference type="Proteomes" id="UP000194933"/>
    </source>
</evidence>
<gene>
    <name evidence="1" type="ORF">A5844_002081</name>
</gene>
<dbReference type="RefSeq" id="WP_256924550.1">
    <property type="nucleotide sequence ID" value="NZ_NGMO01000003.1"/>
</dbReference>
<sequence length="158" mass="18375">MGRDKKLLDVTKKHLTKEEKEKKMKEEEVLYNYTPLDFSKIPKWLNKTAKKEWKRIGIYLTELPISELDRKSVELYCYYVALIEEAGNQLNEEPIIVFDKRNPLIDTINGASKELKTLTNSLGLTINARMKIANPSEIEPQKVDPFAEMFRRVEENGG</sequence>
<organism evidence="1 2">
    <name type="scientific">Candidatus Enterococcus wittei</name>
    <dbReference type="NCBI Taxonomy" id="1987383"/>
    <lineage>
        <taxon>Bacteria</taxon>
        <taxon>Bacillati</taxon>
        <taxon>Bacillota</taxon>
        <taxon>Bacilli</taxon>
        <taxon>Lactobacillales</taxon>
        <taxon>Enterococcaceae</taxon>
        <taxon>Enterococcus</taxon>
    </lineage>
</organism>
<dbReference type="AlphaFoldDB" id="A0A242JZM4"/>
<comment type="caution">
    <text evidence="1">The sequence shown here is derived from an EMBL/GenBank/DDBJ whole genome shotgun (WGS) entry which is preliminary data.</text>
</comment>
<dbReference type="Pfam" id="PF05119">
    <property type="entry name" value="Terminase_4"/>
    <property type="match status" value="1"/>
</dbReference>
<protein>
    <recommendedName>
        <fullName evidence="3">Phage terminase small subunit</fullName>
    </recommendedName>
</protein>
<dbReference type="NCBIfam" id="TIGR01558">
    <property type="entry name" value="sm_term_P27"/>
    <property type="match status" value="1"/>
</dbReference>
<dbReference type="InterPro" id="IPR006448">
    <property type="entry name" value="Phage_term_ssu_P27"/>
</dbReference>
<dbReference type="EMBL" id="NGMO01000003">
    <property type="protein sequence ID" value="OTP10381.1"/>
    <property type="molecule type" value="Genomic_DNA"/>
</dbReference>
<name>A0A242JZM4_9ENTE</name>
<evidence type="ECO:0008006" key="3">
    <source>
        <dbReference type="Google" id="ProtNLM"/>
    </source>
</evidence>
<proteinExistence type="predicted"/>
<keyword evidence="2" id="KW-1185">Reference proteome</keyword>
<reference evidence="1 2" key="1">
    <citation type="submission" date="2017-05" db="EMBL/GenBank/DDBJ databases">
        <title>The Genome Sequence of Enterococcus sp. 10A9_DIV0425.</title>
        <authorList>
            <consortium name="The Broad Institute Genomics Platform"/>
            <consortium name="The Broad Institute Genomic Center for Infectious Diseases"/>
            <person name="Earl A."/>
            <person name="Manson A."/>
            <person name="Schwartman J."/>
            <person name="Gilmore M."/>
            <person name="Abouelleil A."/>
            <person name="Cao P."/>
            <person name="Chapman S."/>
            <person name="Cusick C."/>
            <person name="Shea T."/>
            <person name="Young S."/>
            <person name="Neafsey D."/>
            <person name="Nusbaum C."/>
            <person name="Birren B."/>
        </authorList>
    </citation>
    <scope>NUCLEOTIDE SEQUENCE [LARGE SCALE GENOMIC DNA]</scope>
    <source>
        <strain evidence="1 2">10A9_DIV0425</strain>
    </source>
</reference>